<evidence type="ECO:0000313" key="7">
    <source>
        <dbReference type="Ensembl" id="ENSTNIP00000004887.1"/>
    </source>
</evidence>
<evidence type="ECO:0000256" key="1">
    <source>
        <dbReference type="ARBA" id="ARBA00004123"/>
    </source>
</evidence>
<dbReference type="PANTHER" id="PTHR24131:SF16">
    <property type="entry name" value="TUMOR PROTEIN P53 BINDING PROTEIN, 2 ISOFORM X1"/>
    <property type="match status" value="1"/>
</dbReference>
<evidence type="ECO:0000256" key="3">
    <source>
        <dbReference type="ARBA" id="ARBA00023043"/>
    </source>
</evidence>
<keyword evidence="8" id="KW-1185">Reference proteome</keyword>
<dbReference type="GO" id="GO:0005634">
    <property type="term" value="C:nucleus"/>
    <property type="evidence" value="ECO:0007669"/>
    <property type="project" value="UniProtKB-SubCell"/>
</dbReference>
<evidence type="ECO:0000256" key="2">
    <source>
        <dbReference type="ARBA" id="ARBA00022737"/>
    </source>
</evidence>
<dbReference type="InterPro" id="IPR047163">
    <property type="entry name" value="ASPP1/2"/>
</dbReference>
<reference evidence="8" key="1">
    <citation type="journal article" date="2004" name="Nature">
        <title>Genome duplication in the teleost fish Tetraodon nigroviridis reveals the early vertebrate proto-karyotype.</title>
        <authorList>
            <person name="Jaillon O."/>
            <person name="Aury J.-M."/>
            <person name="Brunet F."/>
            <person name="Petit J.-L."/>
            <person name="Stange-Thomann N."/>
            <person name="Mauceli E."/>
            <person name="Bouneau L."/>
            <person name="Fischer C."/>
            <person name="Ozouf-Costaz C."/>
            <person name="Bernot A."/>
            <person name="Nicaud S."/>
            <person name="Jaffe D."/>
            <person name="Fisher S."/>
            <person name="Lutfalla G."/>
            <person name="Dossat C."/>
            <person name="Segurens B."/>
            <person name="Dasilva C."/>
            <person name="Salanoubat M."/>
            <person name="Levy M."/>
            <person name="Boudet N."/>
            <person name="Castellano S."/>
            <person name="Anthouard V."/>
            <person name="Jubin C."/>
            <person name="Castelli V."/>
            <person name="Katinka M."/>
            <person name="Vacherie B."/>
            <person name="Biemont C."/>
            <person name="Skalli Z."/>
            <person name="Cattolico L."/>
            <person name="Poulain J."/>
            <person name="De Berardinis V."/>
            <person name="Cruaud C."/>
            <person name="Duprat S."/>
            <person name="Brottier P."/>
            <person name="Coutanceau J.-P."/>
            <person name="Gouzy J."/>
            <person name="Parra G."/>
            <person name="Lardier G."/>
            <person name="Chapple C."/>
            <person name="McKernan K.J."/>
            <person name="McEwan P."/>
            <person name="Bosak S."/>
            <person name="Kellis M."/>
            <person name="Volff J.-N."/>
            <person name="Guigo R."/>
            <person name="Zody M.C."/>
            <person name="Mesirov J."/>
            <person name="Lindblad-Toh K."/>
            <person name="Birren B."/>
            <person name="Nusbaum C."/>
            <person name="Kahn D."/>
            <person name="Robinson-Rechavi M."/>
            <person name="Laudet V."/>
            <person name="Schachter V."/>
            <person name="Quetier F."/>
            <person name="Saurin W."/>
            <person name="Scarpelli C."/>
            <person name="Wincker P."/>
            <person name="Lander E.S."/>
            <person name="Weissenbach J."/>
            <person name="Roest Crollius H."/>
        </authorList>
    </citation>
    <scope>NUCLEOTIDE SEQUENCE [LARGE SCALE GENOMIC DNA]</scope>
</reference>
<keyword evidence="3" id="KW-0040">ANK repeat</keyword>
<dbReference type="GeneTree" id="ENSGT00940000153463"/>
<evidence type="ECO:0000256" key="5">
    <source>
        <dbReference type="SAM" id="Coils"/>
    </source>
</evidence>
<dbReference type="STRING" id="99883.ENSTNIP00000004887"/>
<dbReference type="OMA" id="ANPEVPC"/>
<dbReference type="GO" id="GO:0002039">
    <property type="term" value="F:p53 binding"/>
    <property type="evidence" value="ECO:0007669"/>
    <property type="project" value="InterPro"/>
</dbReference>
<feature type="coiled-coil region" evidence="5">
    <location>
        <begin position="140"/>
        <end position="235"/>
    </location>
</feature>
<dbReference type="HOGENOM" id="CLU_1017535_0_0_1"/>
<dbReference type="Proteomes" id="UP000007303">
    <property type="component" value="Unassembled WGS sequence"/>
</dbReference>
<evidence type="ECO:0000313" key="8">
    <source>
        <dbReference type="Proteomes" id="UP000007303"/>
    </source>
</evidence>
<name>H3C9G5_TETNG</name>
<dbReference type="AlphaFoldDB" id="H3C9G5"/>
<dbReference type="PANTHER" id="PTHR24131">
    <property type="entry name" value="APOPTOSIS-STIMULATING OF P53 PROTEIN"/>
    <property type="match status" value="1"/>
</dbReference>
<keyword evidence="2" id="KW-0677">Repeat</keyword>
<feature type="domain" description="Ras association" evidence="6">
    <location>
        <begin position="4"/>
        <end position="81"/>
    </location>
</feature>
<dbReference type="Ensembl" id="ENSTNIT00000005033.1">
    <property type="protein sequence ID" value="ENSTNIP00000004887.1"/>
    <property type="gene ID" value="ENSTNIG00000002384.1"/>
</dbReference>
<comment type="subcellular location">
    <subcellularLocation>
        <location evidence="1">Nucleus</location>
    </subcellularLocation>
</comment>
<dbReference type="Pfam" id="PF21712">
    <property type="entry name" value="RASSF8-10_RA"/>
    <property type="match status" value="1"/>
</dbReference>
<sequence length="246" mass="27870">CLQMFLTVFRSNSDQNLTEVPITPETLCRDVVEFCKQPGEGGCYLAEAWRSSERMVGEKERMMEVLSWGQHRVEVRYRLRQLPAPAGSRAAGLVVSRTPAENTAKASANPEVPCVPGAGGPTPGLPERLRDLAAWQQQRISSQQQLLASKEQQLRCLEVREQQELSEQELRLLRENAHNQEAKLRRVRALRGQVEHKRLSNGKLGEEVQQMSQLLQQKQRELLLAASRVEQLSQQLEALRSSRPES</sequence>
<protein>
    <recommendedName>
        <fullName evidence="6">Ras association domain-containing protein</fullName>
    </recommendedName>
</protein>
<evidence type="ECO:0000259" key="6">
    <source>
        <dbReference type="Pfam" id="PF21712"/>
    </source>
</evidence>
<dbReference type="InterPro" id="IPR029071">
    <property type="entry name" value="Ubiquitin-like_domsf"/>
</dbReference>
<organism evidence="7 8">
    <name type="scientific">Tetraodon nigroviridis</name>
    <name type="common">Spotted green pufferfish</name>
    <name type="synonym">Chelonodon nigroviridis</name>
    <dbReference type="NCBI Taxonomy" id="99883"/>
    <lineage>
        <taxon>Eukaryota</taxon>
        <taxon>Metazoa</taxon>
        <taxon>Chordata</taxon>
        <taxon>Craniata</taxon>
        <taxon>Vertebrata</taxon>
        <taxon>Euteleostomi</taxon>
        <taxon>Actinopterygii</taxon>
        <taxon>Neopterygii</taxon>
        <taxon>Teleostei</taxon>
        <taxon>Neoteleostei</taxon>
        <taxon>Acanthomorphata</taxon>
        <taxon>Eupercaria</taxon>
        <taxon>Tetraodontiformes</taxon>
        <taxon>Tetradontoidea</taxon>
        <taxon>Tetraodontidae</taxon>
        <taxon>Tetraodon</taxon>
    </lineage>
</organism>
<keyword evidence="5" id="KW-0175">Coiled coil</keyword>
<dbReference type="Gene3D" id="3.10.20.90">
    <property type="entry name" value="Phosphatidylinositol 3-kinase Catalytic Subunit, Chain A, domain 1"/>
    <property type="match status" value="1"/>
</dbReference>
<dbReference type="GO" id="GO:0042981">
    <property type="term" value="P:regulation of apoptotic process"/>
    <property type="evidence" value="ECO:0007669"/>
    <property type="project" value="InterPro"/>
</dbReference>
<evidence type="ECO:0000256" key="4">
    <source>
        <dbReference type="ARBA" id="ARBA00023242"/>
    </source>
</evidence>
<dbReference type="InParanoid" id="H3C9G5"/>
<dbReference type="InterPro" id="IPR048945">
    <property type="entry name" value="RASSF8/10_RA"/>
</dbReference>
<accession>H3C9G5</accession>
<proteinExistence type="predicted"/>
<reference evidence="7" key="3">
    <citation type="submission" date="2025-09" db="UniProtKB">
        <authorList>
            <consortium name="Ensembl"/>
        </authorList>
    </citation>
    <scope>IDENTIFICATION</scope>
</reference>
<keyword evidence="4" id="KW-0539">Nucleus</keyword>
<dbReference type="SUPFAM" id="SSF54236">
    <property type="entry name" value="Ubiquitin-like"/>
    <property type="match status" value="1"/>
</dbReference>
<reference evidence="7" key="2">
    <citation type="submission" date="2025-08" db="UniProtKB">
        <authorList>
            <consortium name="Ensembl"/>
        </authorList>
    </citation>
    <scope>IDENTIFICATION</scope>
</reference>